<name>A0A167GRL6_CALVF</name>
<dbReference type="PANTHER" id="PTHR33266:SF1">
    <property type="entry name" value="F-BOX DOMAIN-CONTAINING PROTEIN"/>
    <property type="match status" value="1"/>
</dbReference>
<evidence type="ECO:0000313" key="3">
    <source>
        <dbReference type="Proteomes" id="UP000076738"/>
    </source>
</evidence>
<feature type="region of interest" description="Disordered" evidence="1">
    <location>
        <begin position="354"/>
        <end position="387"/>
    </location>
</feature>
<gene>
    <name evidence="2" type="ORF">CALVIDRAFT_568712</name>
</gene>
<feature type="compositionally biased region" description="Basic and acidic residues" evidence="1">
    <location>
        <begin position="964"/>
        <end position="982"/>
    </location>
</feature>
<sequence length="1017" mass="111477">MSRTAHLSVPGVALSQPCSFPGHVQQLLSVLMDTAPRKHGRDDDNEPFEVPATKRRKLAPDNLPSAESAVNLWWTTAARRIWANTIFSNASQTSALDLLDLWRERIREGDGGSQSSWTEWSKAEQDCALAVVEAVKAGHNDLQQARAPLLALYAAMIAAEHKDTPVDVQFESHTRAVEQQGPSTYNPTLAISAWSANYEGPGVNLFHDHIEDCYKKWQADDSMYYAPAFAVANSSGMGKTRVVDESSKTLLTALFVLRDAPDGFPPADTDVLRYLTSFDTQKKCRTGILSFLGGLFTQMSILGTGRDWKNKSYAEVARDFHSHMGNWTQMNESSLTRKAFFAEVLQSAKEQLELNAGNSTESNATANRGEGSSPPGDAPSNSSNRHNALNETATSALTKLLEGLPAASNARLPRLLLAFDEAHTLVREHATTQWSPYSELRRVLRELNSFDHMACFLSTSSSVTKFAPPAPFDPSARVQTRRYMSLPPFTKFPFNMAIVKPEDMTLDAVSRPAFMCSQSRMLFHSWAIMGTGKGEEINLVAFARDKLLGGAIEPDGPSKDQCIAIISRRIPTQIRTSTTASLLNANRQIGRHLRVLLRTDHANELLLTVCPSEPIVSKGAKSAMQGSGLDPLKALTETFGSPGIAVGEQGEMLAELLMVLAADAAAKDGKKFTVLDFFDELLDLSDPKVRAGLMNSLPTHRHSAKENTFETTFTKSMGNFTHFIKVHDDVAKPPLWARYLTRQAAVSLKFGALGADNAIPITLNGQDISEKNTSACFTQTKASLDAKRPNRKVFDKMNPLVLALYAKAAPRPTIRLVFAMKSMEEGFTVMPRDVEDYDTQMLTWDIFVPFSAFKAIKGRESEWAAALDTSLRAGPHQNDAALMGMDPAAGADPAFWPNWDLAGTEVGAKKGDDGEHSDEAEDGRDKGKSEDRQGREDTEGRGTAAQTSAPRHHDGEDSDEAEDGRDKGQKSEDRQDREDTEGRGTTAQTSAPRHDHGLRPRKRRTGSGSRKASHGTK</sequence>
<reference evidence="2 3" key="1">
    <citation type="journal article" date="2016" name="Mol. Biol. Evol.">
        <title>Comparative Genomics of Early-Diverging Mushroom-Forming Fungi Provides Insights into the Origins of Lignocellulose Decay Capabilities.</title>
        <authorList>
            <person name="Nagy L.G."/>
            <person name="Riley R."/>
            <person name="Tritt A."/>
            <person name="Adam C."/>
            <person name="Daum C."/>
            <person name="Floudas D."/>
            <person name="Sun H."/>
            <person name="Yadav J.S."/>
            <person name="Pangilinan J."/>
            <person name="Larsson K.H."/>
            <person name="Matsuura K."/>
            <person name="Barry K."/>
            <person name="Labutti K."/>
            <person name="Kuo R."/>
            <person name="Ohm R.A."/>
            <person name="Bhattacharya S.S."/>
            <person name="Shirouzu T."/>
            <person name="Yoshinaga Y."/>
            <person name="Martin F.M."/>
            <person name="Grigoriev I.V."/>
            <person name="Hibbett D.S."/>
        </authorList>
    </citation>
    <scope>NUCLEOTIDE SEQUENCE [LARGE SCALE GENOMIC DNA]</scope>
    <source>
        <strain evidence="2 3">TUFC12733</strain>
    </source>
</reference>
<dbReference type="AlphaFoldDB" id="A0A167GRL6"/>
<keyword evidence="3" id="KW-1185">Reference proteome</keyword>
<dbReference type="Proteomes" id="UP000076738">
    <property type="component" value="Unassembled WGS sequence"/>
</dbReference>
<feature type="compositionally biased region" description="Polar residues" evidence="1">
    <location>
        <begin position="356"/>
        <end position="366"/>
    </location>
</feature>
<dbReference type="STRING" id="1330018.A0A167GRL6"/>
<feature type="compositionally biased region" description="Basic residues" evidence="1">
    <location>
        <begin position="999"/>
        <end position="1017"/>
    </location>
</feature>
<feature type="region of interest" description="Disordered" evidence="1">
    <location>
        <begin position="36"/>
        <end position="56"/>
    </location>
</feature>
<proteinExistence type="predicted"/>
<evidence type="ECO:0000313" key="2">
    <source>
        <dbReference type="EMBL" id="KZO90834.1"/>
    </source>
</evidence>
<feature type="region of interest" description="Disordered" evidence="1">
    <location>
        <begin position="904"/>
        <end position="1017"/>
    </location>
</feature>
<organism evidence="2 3">
    <name type="scientific">Calocera viscosa (strain TUFC12733)</name>
    <dbReference type="NCBI Taxonomy" id="1330018"/>
    <lineage>
        <taxon>Eukaryota</taxon>
        <taxon>Fungi</taxon>
        <taxon>Dikarya</taxon>
        <taxon>Basidiomycota</taxon>
        <taxon>Agaricomycotina</taxon>
        <taxon>Dacrymycetes</taxon>
        <taxon>Dacrymycetales</taxon>
        <taxon>Dacrymycetaceae</taxon>
        <taxon>Calocera</taxon>
    </lineage>
</organism>
<dbReference type="EMBL" id="KV417333">
    <property type="protein sequence ID" value="KZO90834.1"/>
    <property type="molecule type" value="Genomic_DNA"/>
</dbReference>
<feature type="compositionally biased region" description="Basic and acidic residues" evidence="1">
    <location>
        <begin position="923"/>
        <end position="940"/>
    </location>
</feature>
<dbReference type="OrthoDB" id="107110at2759"/>
<dbReference type="PANTHER" id="PTHR33266">
    <property type="entry name" value="CHROMOSOME 15, WHOLE GENOME SHOTGUN SEQUENCE"/>
    <property type="match status" value="1"/>
</dbReference>
<protein>
    <submittedName>
        <fullName evidence="2">Uncharacterized protein</fullName>
    </submittedName>
</protein>
<evidence type="ECO:0000256" key="1">
    <source>
        <dbReference type="SAM" id="MobiDB-lite"/>
    </source>
</evidence>
<accession>A0A167GRL6</accession>